<proteinExistence type="predicted"/>
<sequence>DEFALRQKIGKAINDGFDEYYRLEALGYRLIAPSEILPEGDNHD</sequence>
<reference evidence="1" key="1">
    <citation type="journal article" date="2015" name="Nature">
        <title>Complex archaea that bridge the gap between prokaryotes and eukaryotes.</title>
        <authorList>
            <person name="Spang A."/>
            <person name="Saw J.H."/>
            <person name="Jorgensen S.L."/>
            <person name="Zaremba-Niedzwiedzka K."/>
            <person name="Martijn J."/>
            <person name="Lind A.E."/>
            <person name="van Eijk R."/>
            <person name="Schleper C."/>
            <person name="Guy L."/>
            <person name="Ettema T.J."/>
        </authorList>
    </citation>
    <scope>NUCLEOTIDE SEQUENCE</scope>
</reference>
<organism evidence="1">
    <name type="scientific">marine sediment metagenome</name>
    <dbReference type="NCBI Taxonomy" id="412755"/>
    <lineage>
        <taxon>unclassified sequences</taxon>
        <taxon>metagenomes</taxon>
        <taxon>ecological metagenomes</taxon>
    </lineage>
</organism>
<name>A0A0F9AYM1_9ZZZZ</name>
<protein>
    <submittedName>
        <fullName evidence="1">Uncharacterized protein</fullName>
    </submittedName>
</protein>
<feature type="non-terminal residue" evidence="1">
    <location>
        <position position="1"/>
    </location>
</feature>
<dbReference type="AlphaFoldDB" id="A0A0F9AYM1"/>
<comment type="caution">
    <text evidence="1">The sequence shown here is derived from an EMBL/GenBank/DDBJ whole genome shotgun (WGS) entry which is preliminary data.</text>
</comment>
<evidence type="ECO:0000313" key="1">
    <source>
        <dbReference type="EMBL" id="KKL06632.1"/>
    </source>
</evidence>
<dbReference type="EMBL" id="LAZR01043627">
    <property type="protein sequence ID" value="KKL06632.1"/>
    <property type="molecule type" value="Genomic_DNA"/>
</dbReference>
<gene>
    <name evidence="1" type="ORF">LCGC14_2594120</name>
</gene>
<accession>A0A0F9AYM1</accession>